<reference evidence="2 3" key="1">
    <citation type="submission" date="2016-08" db="EMBL/GenBank/DDBJ databases">
        <title>Whole genome sequence of Mesorhizobium sp. strain UASWS1009 isolated from industrial sewage.</title>
        <authorList>
            <person name="Crovadore J."/>
            <person name="Calmin G."/>
            <person name="Chablais R."/>
            <person name="Cochard B."/>
            <person name="Lefort F."/>
        </authorList>
    </citation>
    <scope>NUCLEOTIDE SEQUENCE [LARGE SCALE GENOMIC DNA]</scope>
    <source>
        <strain evidence="2 3">UASWS1009</strain>
    </source>
</reference>
<dbReference type="Pfam" id="PF20057">
    <property type="entry name" value="DUF6456"/>
    <property type="match status" value="1"/>
</dbReference>
<name>A0A1C2DKG9_9HYPH</name>
<dbReference type="OrthoDB" id="7476630at2"/>
<proteinExistence type="predicted"/>
<dbReference type="Proteomes" id="UP000094412">
    <property type="component" value="Unassembled WGS sequence"/>
</dbReference>
<sequence>MEACATVVSSERRLLHFLMPGPASLRPASVAGRLLVEASGRGAIAVEEHVLATLASGGVIKREGFSLALTASGAALAQRLSAPADAFGGRQRELGVVTADTGTCPVSVMANLSESPLAQLVRRKTKDGKPFLSPPEFEAGERLRADYTRGQIMPRLGANWEASVSSGRRADGLADLTDAALAARHRVEAALAAVGPELSGVLVDVCCFLKGLERVESERGWPLRSAKIVLKTGLAVLARHYRPPARGPRQPLHWGAQDYRPRIA</sequence>
<dbReference type="AlphaFoldDB" id="A0A1C2DKG9"/>
<organism evidence="2 3">
    <name type="scientific">Mesorhizobium hungaricum</name>
    <dbReference type="NCBI Taxonomy" id="1566387"/>
    <lineage>
        <taxon>Bacteria</taxon>
        <taxon>Pseudomonadati</taxon>
        <taxon>Pseudomonadota</taxon>
        <taxon>Alphaproteobacteria</taxon>
        <taxon>Hyphomicrobiales</taxon>
        <taxon>Phyllobacteriaceae</taxon>
        <taxon>Mesorhizobium</taxon>
    </lineage>
</organism>
<evidence type="ECO:0000313" key="2">
    <source>
        <dbReference type="EMBL" id="OCX15155.1"/>
    </source>
</evidence>
<keyword evidence="3" id="KW-1185">Reference proteome</keyword>
<dbReference type="InterPro" id="IPR045599">
    <property type="entry name" value="DUF6456"/>
</dbReference>
<evidence type="ECO:0000313" key="3">
    <source>
        <dbReference type="Proteomes" id="UP000094412"/>
    </source>
</evidence>
<feature type="domain" description="DUF6456" evidence="1">
    <location>
        <begin position="110"/>
        <end position="242"/>
    </location>
</feature>
<accession>A0A1C2DKG9</accession>
<gene>
    <name evidence="2" type="ORF">QV13_20275</name>
</gene>
<evidence type="ECO:0000259" key="1">
    <source>
        <dbReference type="Pfam" id="PF20057"/>
    </source>
</evidence>
<dbReference type="STRING" id="1566387.QV13_20275"/>
<comment type="caution">
    <text evidence="2">The sequence shown here is derived from an EMBL/GenBank/DDBJ whole genome shotgun (WGS) entry which is preliminary data.</text>
</comment>
<protein>
    <recommendedName>
        <fullName evidence="1">DUF6456 domain-containing protein</fullName>
    </recommendedName>
</protein>
<dbReference type="EMBL" id="MDEO01000035">
    <property type="protein sequence ID" value="OCX15155.1"/>
    <property type="molecule type" value="Genomic_DNA"/>
</dbReference>